<dbReference type="RefSeq" id="WP_092066562.1">
    <property type="nucleotide sequence ID" value="NZ_FNIN01000017.1"/>
</dbReference>
<evidence type="ECO:0000313" key="1">
    <source>
        <dbReference type="EMBL" id="SDO03885.1"/>
    </source>
</evidence>
<protein>
    <recommendedName>
        <fullName evidence="3">Haemolysin XhlA</fullName>
    </recommendedName>
</protein>
<gene>
    <name evidence="1" type="ORF">SAMN04488516_11725</name>
</gene>
<evidence type="ECO:0000313" key="2">
    <source>
        <dbReference type="Proteomes" id="UP000199602"/>
    </source>
</evidence>
<dbReference type="EMBL" id="FNIN01000017">
    <property type="protein sequence ID" value="SDO03885.1"/>
    <property type="molecule type" value="Genomic_DNA"/>
</dbReference>
<name>A0A1H0GAE4_9BACT</name>
<reference evidence="1 2" key="1">
    <citation type="submission" date="2016-10" db="EMBL/GenBank/DDBJ databases">
        <authorList>
            <person name="de Groot N.N."/>
        </authorList>
    </citation>
    <scope>NUCLEOTIDE SEQUENCE [LARGE SCALE GENOMIC DNA]</scope>
    <source>
        <strain evidence="1 2">DSM 15269</strain>
    </source>
</reference>
<sequence length="71" mass="7765">MAEKDLLEKLGEHTGILQGIQNTLNSHTQKLNTIDDRLREVEIKSAKNGLISGAIISTIINAGMQFFGIKS</sequence>
<dbReference type="Proteomes" id="UP000199602">
    <property type="component" value="Unassembled WGS sequence"/>
</dbReference>
<dbReference type="AlphaFoldDB" id="A0A1H0GAE4"/>
<accession>A0A1H0GAE4</accession>
<dbReference type="STRING" id="206665.SAMN04488516_11725"/>
<proteinExistence type="predicted"/>
<evidence type="ECO:0008006" key="3">
    <source>
        <dbReference type="Google" id="ProtNLM"/>
    </source>
</evidence>
<organism evidence="1 2">
    <name type="scientific">Desulfonauticus submarinus</name>
    <dbReference type="NCBI Taxonomy" id="206665"/>
    <lineage>
        <taxon>Bacteria</taxon>
        <taxon>Pseudomonadati</taxon>
        <taxon>Thermodesulfobacteriota</taxon>
        <taxon>Desulfovibrionia</taxon>
        <taxon>Desulfovibrionales</taxon>
        <taxon>Desulfonauticaceae</taxon>
        <taxon>Desulfonauticus</taxon>
    </lineage>
</organism>
<keyword evidence="2" id="KW-1185">Reference proteome</keyword>